<dbReference type="Proteomes" id="UP000034883">
    <property type="component" value="Chromosome"/>
</dbReference>
<sequence>MAIEIREHVPGQDLSDFLRVPRIVYAGDPNWVQPLDFEMKQRLTPGKNPFFHRGELALFTAWKDGRLVGRISAQLDHEHLRKYEDRTGFFGFFDTVDDEEVGKALVDAASKWVARRGMHRMRGPFSLTINEELGVLIEGFDTPPVLMMNHHRPWQDRVALASGLEKAKDFYAWRFDVGEIPPRALKAWEETKALPEVRLRSVEPSKMDRELRIILDIFNDAWKDNWGFVPATEEEAKKMGEDLKLILDKELAFIAEVDGKAVAMCIALPNLNEVIRDFDGKLNPVTLGKLIWRLKIKRPKSARLVMLGIRSEMRHQRRYAGLSHALYVEVAKRGEKLGYEWGELSWTLEDNRPINLGIKSMGARIYKKYRVYEKAVQGG</sequence>
<organism evidence="1 2">
    <name type="scientific">Sandaracinus amylolyticus</name>
    <dbReference type="NCBI Taxonomy" id="927083"/>
    <lineage>
        <taxon>Bacteria</taxon>
        <taxon>Pseudomonadati</taxon>
        <taxon>Myxococcota</taxon>
        <taxon>Polyangia</taxon>
        <taxon>Polyangiales</taxon>
        <taxon>Sandaracinaceae</taxon>
        <taxon>Sandaracinus</taxon>
    </lineage>
</organism>
<gene>
    <name evidence="1" type="ORF">DB32_004716</name>
</gene>
<dbReference type="EMBL" id="CP011125">
    <property type="protein sequence ID" value="AKF07567.1"/>
    <property type="molecule type" value="Genomic_DNA"/>
</dbReference>
<dbReference type="SUPFAM" id="SSF55729">
    <property type="entry name" value="Acyl-CoA N-acyltransferases (Nat)"/>
    <property type="match status" value="1"/>
</dbReference>
<name>A0A0F6W4Z7_9BACT</name>
<proteinExistence type="predicted"/>
<dbReference type="RefSeq" id="WP_053238923.1">
    <property type="nucleotide sequence ID" value="NZ_CP011125.1"/>
</dbReference>
<dbReference type="KEGG" id="samy:DB32_004716"/>
<dbReference type="OrthoDB" id="9806005at2"/>
<reference evidence="1 2" key="1">
    <citation type="submission" date="2015-03" db="EMBL/GenBank/DDBJ databases">
        <title>Genome assembly of Sandaracinus amylolyticus DSM 53668.</title>
        <authorList>
            <person name="Sharma G."/>
            <person name="Subramanian S."/>
        </authorList>
    </citation>
    <scope>NUCLEOTIDE SEQUENCE [LARGE SCALE GENOMIC DNA]</scope>
    <source>
        <strain evidence="1 2">DSM 53668</strain>
    </source>
</reference>
<dbReference type="InterPro" id="IPR039968">
    <property type="entry name" value="BcerS-like"/>
</dbReference>
<accession>A0A0F6W4Z7</accession>
<keyword evidence="2" id="KW-1185">Reference proteome</keyword>
<protein>
    <recommendedName>
        <fullName evidence="3">N-acetyltransferase domain-containing protein</fullName>
    </recommendedName>
</protein>
<dbReference type="STRING" id="927083.DB32_004716"/>
<evidence type="ECO:0000313" key="2">
    <source>
        <dbReference type="Proteomes" id="UP000034883"/>
    </source>
</evidence>
<dbReference type="PANTHER" id="PTHR41368">
    <property type="entry name" value="PROTEIN YGHO"/>
    <property type="match status" value="1"/>
</dbReference>
<evidence type="ECO:0000313" key="1">
    <source>
        <dbReference type="EMBL" id="AKF07567.1"/>
    </source>
</evidence>
<dbReference type="AlphaFoldDB" id="A0A0F6W4Z7"/>
<dbReference type="Gene3D" id="3.40.630.30">
    <property type="match status" value="1"/>
</dbReference>
<dbReference type="PANTHER" id="PTHR41368:SF1">
    <property type="entry name" value="PROTEIN YGHO"/>
    <property type="match status" value="1"/>
</dbReference>
<dbReference type="InterPro" id="IPR016181">
    <property type="entry name" value="Acyl_CoA_acyltransferase"/>
</dbReference>
<evidence type="ECO:0008006" key="3">
    <source>
        <dbReference type="Google" id="ProtNLM"/>
    </source>
</evidence>